<dbReference type="PROSITE" id="PS00150">
    <property type="entry name" value="ACYLPHOSPHATASE_1"/>
    <property type="match status" value="1"/>
</dbReference>
<dbReference type="PROSITE" id="PS51160">
    <property type="entry name" value="ACYLPHOSPHATASE_3"/>
    <property type="match status" value="1"/>
</dbReference>
<organism evidence="9 10">
    <name type="scientific">Pseudomicrostroma glucosiphilum</name>
    <dbReference type="NCBI Taxonomy" id="1684307"/>
    <lineage>
        <taxon>Eukaryota</taxon>
        <taxon>Fungi</taxon>
        <taxon>Dikarya</taxon>
        <taxon>Basidiomycota</taxon>
        <taxon>Ustilaginomycotina</taxon>
        <taxon>Exobasidiomycetes</taxon>
        <taxon>Microstromatales</taxon>
        <taxon>Microstromatales incertae sedis</taxon>
        <taxon>Pseudomicrostroma</taxon>
    </lineage>
</organism>
<evidence type="ECO:0000256" key="7">
    <source>
        <dbReference type="SAM" id="MobiDB-lite"/>
    </source>
</evidence>
<feature type="compositionally biased region" description="Basic and acidic residues" evidence="7">
    <location>
        <begin position="68"/>
        <end position="78"/>
    </location>
</feature>
<evidence type="ECO:0000256" key="5">
    <source>
        <dbReference type="PROSITE-ProRule" id="PRU00520"/>
    </source>
</evidence>
<comment type="catalytic activity">
    <reaction evidence="4 5">
        <text>an acyl phosphate + H2O = a carboxylate + phosphate + H(+)</text>
        <dbReference type="Rhea" id="RHEA:14965"/>
        <dbReference type="ChEBI" id="CHEBI:15377"/>
        <dbReference type="ChEBI" id="CHEBI:15378"/>
        <dbReference type="ChEBI" id="CHEBI:29067"/>
        <dbReference type="ChEBI" id="CHEBI:43474"/>
        <dbReference type="ChEBI" id="CHEBI:59918"/>
        <dbReference type="EC" id="3.6.1.7"/>
    </reaction>
</comment>
<dbReference type="EC" id="3.6.1.7" evidence="2 5"/>
<dbReference type="PANTHER" id="PTHR10029:SF3">
    <property type="entry name" value="ACYLPHOSPHATASE-RELATED"/>
    <property type="match status" value="1"/>
</dbReference>
<dbReference type="SUPFAM" id="SSF54975">
    <property type="entry name" value="Acylphosphatase/BLUF domain-like"/>
    <property type="match status" value="1"/>
</dbReference>
<proteinExistence type="inferred from homology"/>
<dbReference type="PRINTS" id="PR00112">
    <property type="entry name" value="ACYLPHPHTASE"/>
</dbReference>
<dbReference type="PANTHER" id="PTHR10029">
    <property type="entry name" value="ACYLPHOSPHATASE"/>
    <property type="match status" value="1"/>
</dbReference>
<evidence type="ECO:0000256" key="2">
    <source>
        <dbReference type="ARBA" id="ARBA00012150"/>
    </source>
</evidence>
<dbReference type="Gene3D" id="3.30.70.100">
    <property type="match status" value="1"/>
</dbReference>
<evidence type="ECO:0000256" key="4">
    <source>
        <dbReference type="ARBA" id="ARBA00047645"/>
    </source>
</evidence>
<feature type="active site" evidence="5">
    <location>
        <position position="34"/>
    </location>
</feature>
<evidence type="ECO:0000313" key="10">
    <source>
        <dbReference type="Proteomes" id="UP000245942"/>
    </source>
</evidence>
<protein>
    <recommendedName>
        <fullName evidence="2 5">acylphosphatase</fullName>
        <ecNumber evidence="2 5">3.6.1.7</ecNumber>
    </recommendedName>
</protein>
<keyword evidence="10" id="KW-1185">Reference proteome</keyword>
<comment type="similarity">
    <text evidence="1 6">Belongs to the acylphosphatase family.</text>
</comment>
<reference evidence="9 10" key="1">
    <citation type="journal article" date="2018" name="Mol. Biol. Evol.">
        <title>Broad Genomic Sampling Reveals a Smut Pathogenic Ancestry of the Fungal Clade Ustilaginomycotina.</title>
        <authorList>
            <person name="Kijpornyongpan T."/>
            <person name="Mondo S.J."/>
            <person name="Barry K."/>
            <person name="Sandor L."/>
            <person name="Lee J."/>
            <person name="Lipzen A."/>
            <person name="Pangilinan J."/>
            <person name="LaButti K."/>
            <person name="Hainaut M."/>
            <person name="Henrissat B."/>
            <person name="Grigoriev I.V."/>
            <person name="Spatafora J.W."/>
            <person name="Aime M.C."/>
        </authorList>
    </citation>
    <scope>NUCLEOTIDE SEQUENCE [LARGE SCALE GENOMIC DNA]</scope>
    <source>
        <strain evidence="9 10">MCA 4718</strain>
    </source>
</reference>
<dbReference type="GO" id="GO:0003998">
    <property type="term" value="F:acylphosphatase activity"/>
    <property type="evidence" value="ECO:0007669"/>
    <property type="project" value="UniProtKB-EC"/>
</dbReference>
<dbReference type="InterPro" id="IPR017968">
    <property type="entry name" value="Acylphosphatase_CS"/>
</dbReference>
<dbReference type="Pfam" id="PF00708">
    <property type="entry name" value="Acylphosphatase"/>
    <property type="match status" value="1"/>
</dbReference>
<evidence type="ECO:0000259" key="8">
    <source>
        <dbReference type="PROSITE" id="PS51160"/>
    </source>
</evidence>
<dbReference type="STRING" id="1684307.A0A316U5F1"/>
<evidence type="ECO:0000256" key="1">
    <source>
        <dbReference type="ARBA" id="ARBA00005614"/>
    </source>
</evidence>
<dbReference type="OrthoDB" id="7961613at2759"/>
<dbReference type="InterPro" id="IPR020456">
    <property type="entry name" value="Acylphosphatase"/>
</dbReference>
<feature type="region of interest" description="Disordered" evidence="7">
    <location>
        <begin position="59"/>
        <end position="89"/>
    </location>
</feature>
<keyword evidence="3 5" id="KW-0378">Hydrolase</keyword>
<feature type="active site" evidence="5">
    <location>
        <position position="16"/>
    </location>
</feature>
<evidence type="ECO:0000256" key="3">
    <source>
        <dbReference type="ARBA" id="ARBA00022801"/>
    </source>
</evidence>
<evidence type="ECO:0000256" key="6">
    <source>
        <dbReference type="RuleBase" id="RU004168"/>
    </source>
</evidence>
<dbReference type="GeneID" id="37016283"/>
<accession>A0A316U5F1</accession>
<dbReference type="EMBL" id="KZ819337">
    <property type="protein sequence ID" value="PWN18185.1"/>
    <property type="molecule type" value="Genomic_DNA"/>
</dbReference>
<sequence>MIAFRITGLVQGVNFRSSTASKAKELSLRGWVRNTADEAVEGEASGDASSLQKFRSFLQKGPPGAQVDKADITEKSGGDDLPSPFAVRD</sequence>
<dbReference type="InterPro" id="IPR036046">
    <property type="entry name" value="Acylphosphatase-like_dom_sf"/>
</dbReference>
<name>A0A316U5F1_9BASI</name>
<dbReference type="Proteomes" id="UP000245942">
    <property type="component" value="Unassembled WGS sequence"/>
</dbReference>
<dbReference type="RefSeq" id="XP_025345345.1">
    <property type="nucleotide sequence ID" value="XM_025494549.1"/>
</dbReference>
<feature type="domain" description="Acylphosphatase-like" evidence="8">
    <location>
        <begin position="1"/>
        <end position="89"/>
    </location>
</feature>
<gene>
    <name evidence="9" type="ORF">BCV69DRAFT_301337</name>
</gene>
<evidence type="ECO:0000313" key="9">
    <source>
        <dbReference type="EMBL" id="PWN18185.1"/>
    </source>
</evidence>
<dbReference type="AlphaFoldDB" id="A0A316U5F1"/>
<dbReference type="InterPro" id="IPR001792">
    <property type="entry name" value="Acylphosphatase-like_dom"/>
</dbReference>